<evidence type="ECO:0000256" key="1">
    <source>
        <dbReference type="SAM" id="SignalP"/>
    </source>
</evidence>
<evidence type="ECO:0008006" key="4">
    <source>
        <dbReference type="Google" id="ProtNLM"/>
    </source>
</evidence>
<dbReference type="EMBL" id="JAAECE010000003">
    <property type="protein sequence ID" value="KAF1803789.1"/>
    <property type="molecule type" value="Genomic_DNA"/>
</dbReference>
<reference evidence="2 3" key="1">
    <citation type="submission" date="2019-09" db="EMBL/GenBank/DDBJ databases">
        <authorList>
            <consortium name="DOE Joint Genome Institute"/>
            <person name="Mondo S.J."/>
            <person name="Navarro-Mendoza M.I."/>
            <person name="Perez-Arques C."/>
            <person name="Panchal S."/>
            <person name="Nicolas F.E."/>
            <person name="Ganguly P."/>
            <person name="Pangilinan J."/>
            <person name="Grigoriev I."/>
            <person name="Heitman J."/>
            <person name="Sanya K."/>
            <person name="Garre V."/>
        </authorList>
    </citation>
    <scope>NUCLEOTIDE SEQUENCE [LARGE SCALE GENOMIC DNA]</scope>
    <source>
        <strain evidence="2 3">MU402</strain>
    </source>
</reference>
<gene>
    <name evidence="2" type="ORF">FB192DRAFT_1083836</name>
</gene>
<proteinExistence type="predicted"/>
<dbReference type="AlphaFoldDB" id="A0A8H4BK28"/>
<accession>A0A8H4BK28</accession>
<organism evidence="2 3">
    <name type="scientific">Mucor circinelloides f. lusitanicus</name>
    <name type="common">Mucor racemosus var. lusitanicus</name>
    <dbReference type="NCBI Taxonomy" id="29924"/>
    <lineage>
        <taxon>Eukaryota</taxon>
        <taxon>Fungi</taxon>
        <taxon>Fungi incertae sedis</taxon>
        <taxon>Mucoromycota</taxon>
        <taxon>Mucoromycotina</taxon>
        <taxon>Mucoromycetes</taxon>
        <taxon>Mucorales</taxon>
        <taxon>Mucorineae</taxon>
        <taxon>Mucoraceae</taxon>
        <taxon>Mucor</taxon>
    </lineage>
</organism>
<dbReference type="Proteomes" id="UP000469890">
    <property type="component" value="Unassembled WGS sequence"/>
</dbReference>
<feature type="signal peptide" evidence="1">
    <location>
        <begin position="1"/>
        <end position="21"/>
    </location>
</feature>
<protein>
    <recommendedName>
        <fullName evidence="4">Secreted protein</fullName>
    </recommendedName>
</protein>
<sequence length="98" mass="10772">MSVAVMSVMSVVAVTDPLVVTTTVKEATEVTEVSIDVVVEAIEEMIVEIVASMCPETTVAVKMIAWDLKEINSNKILGLYNTFNHSSLIILHSFFIFH</sequence>
<feature type="chain" id="PRO_5034788453" description="Secreted protein" evidence="1">
    <location>
        <begin position="22"/>
        <end position="98"/>
    </location>
</feature>
<keyword evidence="1" id="KW-0732">Signal</keyword>
<name>A0A8H4BK28_MUCCL</name>
<evidence type="ECO:0000313" key="3">
    <source>
        <dbReference type="Proteomes" id="UP000469890"/>
    </source>
</evidence>
<comment type="caution">
    <text evidence="2">The sequence shown here is derived from an EMBL/GenBank/DDBJ whole genome shotgun (WGS) entry which is preliminary data.</text>
</comment>
<evidence type="ECO:0000313" key="2">
    <source>
        <dbReference type="EMBL" id="KAF1803789.1"/>
    </source>
</evidence>